<dbReference type="PANTHER" id="PTHR43578:SF3">
    <property type="entry name" value="NADH-QUINONE OXIDOREDUCTASE SUBUNIT F"/>
    <property type="match status" value="1"/>
</dbReference>
<dbReference type="Gene3D" id="3.40.30.10">
    <property type="entry name" value="Glutaredoxin"/>
    <property type="match status" value="1"/>
</dbReference>
<keyword evidence="1" id="KW-0479">Metal-binding</keyword>
<keyword evidence="5" id="KW-1185">Reference proteome</keyword>
<dbReference type="GO" id="GO:0051536">
    <property type="term" value="F:iron-sulfur cluster binding"/>
    <property type="evidence" value="ECO:0007669"/>
    <property type="project" value="UniProtKB-KW"/>
</dbReference>
<organism evidence="4 5">
    <name type="scientific">Eubacterium ramulus</name>
    <dbReference type="NCBI Taxonomy" id="39490"/>
    <lineage>
        <taxon>Bacteria</taxon>
        <taxon>Bacillati</taxon>
        <taxon>Bacillota</taxon>
        <taxon>Clostridia</taxon>
        <taxon>Eubacteriales</taxon>
        <taxon>Eubacteriaceae</taxon>
        <taxon>Eubacterium</taxon>
    </lineage>
</organism>
<keyword evidence="3" id="KW-0411">Iron-sulfur</keyword>
<keyword evidence="2" id="KW-0408">Iron</keyword>
<dbReference type="InterPro" id="IPR036249">
    <property type="entry name" value="Thioredoxin-like_sf"/>
</dbReference>
<evidence type="ECO:0000256" key="1">
    <source>
        <dbReference type="ARBA" id="ARBA00022723"/>
    </source>
</evidence>
<dbReference type="GO" id="GO:0046872">
    <property type="term" value="F:metal ion binding"/>
    <property type="evidence" value="ECO:0007669"/>
    <property type="project" value="UniProtKB-KW"/>
</dbReference>
<dbReference type="OrthoDB" id="9800692at2"/>
<comment type="caution">
    <text evidence="4">The sequence shown here is derived from an EMBL/GenBank/DDBJ whole genome shotgun (WGS) entry which is preliminary data.</text>
</comment>
<evidence type="ECO:0000313" key="4">
    <source>
        <dbReference type="EMBL" id="PWE86741.1"/>
    </source>
</evidence>
<dbReference type="Proteomes" id="UP000245288">
    <property type="component" value="Unassembled WGS sequence"/>
</dbReference>
<dbReference type="SUPFAM" id="SSF52833">
    <property type="entry name" value="Thioredoxin-like"/>
    <property type="match status" value="1"/>
</dbReference>
<dbReference type="CDD" id="cd02980">
    <property type="entry name" value="TRX_Fd_family"/>
    <property type="match status" value="1"/>
</dbReference>
<reference evidence="4 5" key="1">
    <citation type="submission" date="2014-09" db="EMBL/GenBank/DDBJ databases">
        <title>Butyrate-producing bacteria isolated from human gut.</title>
        <authorList>
            <person name="Zhang Q."/>
            <person name="Zhao L."/>
        </authorList>
    </citation>
    <scope>NUCLEOTIDE SEQUENCE [LARGE SCALE GENOMIC DNA]</scope>
    <source>
        <strain evidence="4 5">21</strain>
    </source>
</reference>
<protein>
    <submittedName>
        <fullName evidence="4">Ferredoxin</fullName>
    </submittedName>
</protein>
<evidence type="ECO:0000313" key="5">
    <source>
        <dbReference type="Proteomes" id="UP000245288"/>
    </source>
</evidence>
<dbReference type="AlphaFoldDB" id="A0A2V1JU33"/>
<dbReference type="RefSeq" id="WP_109215586.1">
    <property type="nucleotide sequence ID" value="NZ_CAJLEE010000021.1"/>
</dbReference>
<evidence type="ECO:0000256" key="2">
    <source>
        <dbReference type="ARBA" id="ARBA00023004"/>
    </source>
</evidence>
<accession>A0A2V1JU33</accession>
<sequence>MKSLEELKAIRERMQGQIGMRSEHAKDTRVVVGMATCGIASGARPVLNTLVKEVEDRNLEHVIVTQTGCIGLCQYEPIVEIYEPGKEKVTYVKVNEEKAKEIVEQHLVRGQVVDKYLLHMDENM</sequence>
<proteinExistence type="predicted"/>
<dbReference type="EMBL" id="JRFU01000088">
    <property type="protein sequence ID" value="PWE86741.1"/>
    <property type="molecule type" value="Genomic_DNA"/>
</dbReference>
<name>A0A2V1JU33_EUBRA</name>
<dbReference type="PANTHER" id="PTHR43578">
    <property type="entry name" value="NADH-QUINONE OXIDOREDUCTASE SUBUNIT F"/>
    <property type="match status" value="1"/>
</dbReference>
<evidence type="ECO:0000256" key="3">
    <source>
        <dbReference type="ARBA" id="ARBA00023014"/>
    </source>
</evidence>
<gene>
    <name evidence="4" type="ORF">LG34_08230</name>
</gene>